<protein>
    <submittedName>
        <fullName evidence="1">Uncharacterized protein</fullName>
    </submittedName>
</protein>
<name>Q2HSA4_MEDTR</name>
<accession>Q2HSA4</accession>
<dbReference type="AlphaFoldDB" id="Q2HSA4"/>
<dbReference type="EMBL" id="AC151598">
    <property type="protein sequence ID" value="ABD32969.1"/>
    <property type="molecule type" value="Genomic_DNA"/>
</dbReference>
<evidence type="ECO:0000313" key="1">
    <source>
        <dbReference type="EMBL" id="ABD32969.1"/>
    </source>
</evidence>
<reference evidence="1" key="2">
    <citation type="submission" date="2007-03" db="EMBL/GenBank/DDBJ databases">
        <authorList>
            <consortium name="The International Medicago Genome Annotation Group"/>
        </authorList>
    </citation>
    <scope>NUCLEOTIDE SEQUENCE</scope>
</reference>
<proteinExistence type="predicted"/>
<reference evidence="1" key="1">
    <citation type="submission" date="2005-01" db="EMBL/GenBank/DDBJ databases">
        <authorList>
            <person name="Town C.D."/>
        </authorList>
    </citation>
    <scope>NUCLEOTIDE SEQUENCE</scope>
</reference>
<sequence length="38" mass="4235">MKVNEQSDLTPSTSREAKCLKISLSSLVKQLPNTDDRT</sequence>
<organism evidence="1">
    <name type="scientific">Medicago truncatula</name>
    <name type="common">Barrel medic</name>
    <name type="synonym">Medicago tribuloides</name>
    <dbReference type="NCBI Taxonomy" id="3880"/>
    <lineage>
        <taxon>Eukaryota</taxon>
        <taxon>Viridiplantae</taxon>
        <taxon>Streptophyta</taxon>
        <taxon>Embryophyta</taxon>
        <taxon>Tracheophyta</taxon>
        <taxon>Spermatophyta</taxon>
        <taxon>Magnoliopsida</taxon>
        <taxon>eudicotyledons</taxon>
        <taxon>Gunneridae</taxon>
        <taxon>Pentapetalae</taxon>
        <taxon>rosids</taxon>
        <taxon>fabids</taxon>
        <taxon>Fabales</taxon>
        <taxon>Fabaceae</taxon>
        <taxon>Papilionoideae</taxon>
        <taxon>50 kb inversion clade</taxon>
        <taxon>NPAAA clade</taxon>
        <taxon>Hologalegina</taxon>
        <taxon>IRL clade</taxon>
        <taxon>Trifolieae</taxon>
        <taxon>Medicago</taxon>
    </lineage>
</organism>
<gene>
    <name evidence="1" type="ORF">MtrDRAFT_AC151598g37v2</name>
</gene>